<dbReference type="GO" id="GO:0016747">
    <property type="term" value="F:acyltransferase activity, transferring groups other than amino-acyl groups"/>
    <property type="evidence" value="ECO:0007669"/>
    <property type="project" value="InterPro"/>
</dbReference>
<evidence type="ECO:0000313" key="2">
    <source>
        <dbReference type="EMBL" id="SVB60406.1"/>
    </source>
</evidence>
<protein>
    <recommendedName>
        <fullName evidence="1">N-acetyltransferase domain-containing protein</fullName>
    </recommendedName>
</protein>
<dbReference type="InterPro" id="IPR016181">
    <property type="entry name" value="Acyl_CoA_acyltransferase"/>
</dbReference>
<accession>A0A382FBG6</accession>
<dbReference type="Gene3D" id="3.40.630.30">
    <property type="match status" value="1"/>
</dbReference>
<dbReference type="Pfam" id="PF00583">
    <property type="entry name" value="Acetyltransf_1"/>
    <property type="match status" value="1"/>
</dbReference>
<dbReference type="CDD" id="cd04301">
    <property type="entry name" value="NAT_SF"/>
    <property type="match status" value="1"/>
</dbReference>
<dbReference type="PROSITE" id="PS51186">
    <property type="entry name" value="GNAT"/>
    <property type="match status" value="1"/>
</dbReference>
<evidence type="ECO:0000259" key="1">
    <source>
        <dbReference type="PROSITE" id="PS51186"/>
    </source>
</evidence>
<dbReference type="SUPFAM" id="SSF55729">
    <property type="entry name" value="Acyl-CoA N-acyltransferases (Nat)"/>
    <property type="match status" value="1"/>
</dbReference>
<sequence length="202" mass="23422">MNLAISICGFICYGFSACKPLQSRTETGVNFVMNNTEYRIETVSYQNKKDHRILEACLSNWFKDPKTLQFTDPRMRFPFRINNWVNLSYQQPGIKTYIIKHERWIIGHLSVKTVMKFMSAHLFHLIIDSPYRRQGHAEKLLIHIENILQEKGISRITLNAVQNNKPAISLYLKNGYNKSGFTGTGSLKMEKSFSNLFHSIIS</sequence>
<proteinExistence type="predicted"/>
<dbReference type="EMBL" id="UINC01049075">
    <property type="protein sequence ID" value="SVB60406.1"/>
    <property type="molecule type" value="Genomic_DNA"/>
</dbReference>
<gene>
    <name evidence="2" type="ORF">METZ01_LOCUS213260</name>
</gene>
<dbReference type="AlphaFoldDB" id="A0A382FBG6"/>
<dbReference type="InterPro" id="IPR000182">
    <property type="entry name" value="GNAT_dom"/>
</dbReference>
<feature type="domain" description="N-acetyltransferase" evidence="1">
    <location>
        <begin position="49"/>
        <end position="194"/>
    </location>
</feature>
<name>A0A382FBG6_9ZZZZ</name>
<organism evidence="2">
    <name type="scientific">marine metagenome</name>
    <dbReference type="NCBI Taxonomy" id="408172"/>
    <lineage>
        <taxon>unclassified sequences</taxon>
        <taxon>metagenomes</taxon>
        <taxon>ecological metagenomes</taxon>
    </lineage>
</organism>
<reference evidence="2" key="1">
    <citation type="submission" date="2018-05" db="EMBL/GenBank/DDBJ databases">
        <authorList>
            <person name="Lanie J.A."/>
            <person name="Ng W.-L."/>
            <person name="Kazmierczak K.M."/>
            <person name="Andrzejewski T.M."/>
            <person name="Davidsen T.M."/>
            <person name="Wayne K.J."/>
            <person name="Tettelin H."/>
            <person name="Glass J.I."/>
            <person name="Rusch D."/>
            <person name="Podicherti R."/>
            <person name="Tsui H.-C.T."/>
            <person name="Winkler M.E."/>
        </authorList>
    </citation>
    <scope>NUCLEOTIDE SEQUENCE</scope>
</reference>